<evidence type="ECO:0000259" key="7">
    <source>
        <dbReference type="Pfam" id="PF03328"/>
    </source>
</evidence>
<dbReference type="GO" id="GO:0016829">
    <property type="term" value="F:lyase activity"/>
    <property type="evidence" value="ECO:0007669"/>
    <property type="project" value="UniProtKB-KW"/>
</dbReference>
<gene>
    <name evidence="8" type="ORF">E4O86_09000</name>
</gene>
<dbReference type="GO" id="GO:0006107">
    <property type="term" value="P:oxaloacetate metabolic process"/>
    <property type="evidence" value="ECO:0007669"/>
    <property type="project" value="TreeGrafter"/>
</dbReference>
<name>A0A964T4R0_9HYPH</name>
<dbReference type="RefSeq" id="WP_161140195.1">
    <property type="nucleotide sequence ID" value="NZ_SPKJ01000022.1"/>
</dbReference>
<dbReference type="InterPro" id="IPR011206">
    <property type="entry name" value="Citrate_lyase_beta/mcl1/mcl2"/>
</dbReference>
<evidence type="ECO:0000256" key="4">
    <source>
        <dbReference type="ARBA" id="ARBA00022842"/>
    </source>
</evidence>
<dbReference type="SUPFAM" id="SSF51621">
    <property type="entry name" value="Phosphoenolpyruvate/pyruvate domain"/>
    <property type="match status" value="1"/>
</dbReference>
<dbReference type="GO" id="GO:0000287">
    <property type="term" value="F:magnesium ion binding"/>
    <property type="evidence" value="ECO:0007669"/>
    <property type="project" value="TreeGrafter"/>
</dbReference>
<comment type="caution">
    <text evidence="8">The sequence shown here is derived from an EMBL/GenBank/DDBJ whole genome shotgun (WGS) entry which is preliminary data.</text>
</comment>
<protein>
    <submittedName>
        <fullName evidence="8">CoA ester lyase</fullName>
    </submittedName>
</protein>
<dbReference type="InterPro" id="IPR040442">
    <property type="entry name" value="Pyrv_kinase-like_dom_sf"/>
</dbReference>
<evidence type="ECO:0000256" key="3">
    <source>
        <dbReference type="ARBA" id="ARBA00022723"/>
    </source>
</evidence>
<evidence type="ECO:0000256" key="2">
    <source>
        <dbReference type="ARBA" id="ARBA00005568"/>
    </source>
</evidence>
<dbReference type="InterPro" id="IPR005000">
    <property type="entry name" value="Aldolase/citrate-lyase_domain"/>
</dbReference>
<dbReference type="Pfam" id="PF03328">
    <property type="entry name" value="HpcH_HpaI"/>
    <property type="match status" value="1"/>
</dbReference>
<evidence type="ECO:0000256" key="5">
    <source>
        <dbReference type="PIRSR" id="PIRSR015582-1"/>
    </source>
</evidence>
<evidence type="ECO:0000313" key="8">
    <source>
        <dbReference type="EMBL" id="MYZ47849.1"/>
    </source>
</evidence>
<dbReference type="AlphaFoldDB" id="A0A964T4R0"/>
<dbReference type="Gene3D" id="3.20.20.60">
    <property type="entry name" value="Phosphoenolpyruvate-binding domains"/>
    <property type="match status" value="1"/>
</dbReference>
<evidence type="ECO:0000256" key="6">
    <source>
        <dbReference type="PIRSR" id="PIRSR015582-2"/>
    </source>
</evidence>
<keyword evidence="4 6" id="KW-0460">Magnesium</keyword>
<dbReference type="PANTHER" id="PTHR32308:SF0">
    <property type="entry name" value="HPCH_HPAI ALDOLASE_CITRATE LYASE DOMAIN-CONTAINING PROTEIN"/>
    <property type="match status" value="1"/>
</dbReference>
<keyword evidence="9" id="KW-1185">Reference proteome</keyword>
<sequence>MRSLLFVPADSPRKLEKSVSSGADALILDLEDSVAGDRKAAARATALAFLREWRNESGVPRIFVRINALGSGLSSLDLDVVMTGAPDGIMLPKATGGADITLLDARLAVREALHDLPPGSTGILAIATETPSAIFGLGTYKGASARLGGLSWGAEDLSAEIGALATREPSGAWTEPFRLARGLVLFAAHAAGTAAIDTVYVNFRDQSGLRAEAAQAARDGFTAKLAIHPDQVPVINEAFTPDQAAVARAERVVAAFAEAGQSGVASLDGTMLDRPHLVLARRILSRAEARR</sequence>
<proteinExistence type="inferred from homology"/>
<comment type="similarity">
    <text evidence="2">Belongs to the HpcH/HpaI aldolase family.</text>
</comment>
<feature type="domain" description="HpcH/HpaI aldolase/citrate lyase" evidence="7">
    <location>
        <begin position="2"/>
        <end position="229"/>
    </location>
</feature>
<dbReference type="PIRSF" id="PIRSF015582">
    <property type="entry name" value="Cit_lyase_B"/>
    <property type="match status" value="1"/>
</dbReference>
<comment type="cofactor">
    <cofactor evidence="1">
        <name>Mg(2+)</name>
        <dbReference type="ChEBI" id="CHEBI:18420"/>
    </cofactor>
</comment>
<reference evidence="8" key="1">
    <citation type="submission" date="2019-03" db="EMBL/GenBank/DDBJ databases">
        <title>Afifella sp. nov., isolated from activated sludge.</title>
        <authorList>
            <person name="Li Q."/>
            <person name="Liu Y."/>
        </authorList>
    </citation>
    <scope>NUCLEOTIDE SEQUENCE</scope>
    <source>
        <strain evidence="8">L72</strain>
    </source>
</reference>
<dbReference type="Proteomes" id="UP000773614">
    <property type="component" value="Unassembled WGS sequence"/>
</dbReference>
<evidence type="ECO:0000256" key="1">
    <source>
        <dbReference type="ARBA" id="ARBA00001946"/>
    </source>
</evidence>
<feature type="binding site" evidence="6">
    <location>
        <position position="156"/>
    </location>
    <ligand>
        <name>Mg(2+)</name>
        <dbReference type="ChEBI" id="CHEBI:18420"/>
    </ligand>
</feature>
<dbReference type="EMBL" id="SPKJ01000022">
    <property type="protein sequence ID" value="MYZ47849.1"/>
    <property type="molecule type" value="Genomic_DNA"/>
</dbReference>
<organism evidence="8 9">
    <name type="scientific">Propylenella binzhouense</name>
    <dbReference type="NCBI Taxonomy" id="2555902"/>
    <lineage>
        <taxon>Bacteria</taxon>
        <taxon>Pseudomonadati</taxon>
        <taxon>Pseudomonadota</taxon>
        <taxon>Alphaproteobacteria</taxon>
        <taxon>Hyphomicrobiales</taxon>
        <taxon>Propylenellaceae</taxon>
        <taxon>Propylenella</taxon>
    </lineage>
</organism>
<keyword evidence="8" id="KW-0456">Lyase</keyword>
<dbReference type="PANTHER" id="PTHR32308">
    <property type="entry name" value="LYASE BETA SUBUNIT, PUTATIVE (AFU_ORTHOLOGUE AFUA_4G13030)-RELATED"/>
    <property type="match status" value="1"/>
</dbReference>
<accession>A0A964T4R0</accession>
<dbReference type="InterPro" id="IPR015813">
    <property type="entry name" value="Pyrv/PenolPyrv_kinase-like_dom"/>
</dbReference>
<feature type="binding site" evidence="5">
    <location>
        <position position="65"/>
    </location>
    <ligand>
        <name>substrate</name>
    </ligand>
</feature>
<feature type="binding site" evidence="5">
    <location>
        <position position="129"/>
    </location>
    <ligand>
        <name>substrate</name>
    </ligand>
</feature>
<feature type="binding site" evidence="6">
    <location>
        <position position="129"/>
    </location>
    <ligand>
        <name>Mg(2+)</name>
        <dbReference type="ChEBI" id="CHEBI:18420"/>
    </ligand>
</feature>
<evidence type="ECO:0000313" key="9">
    <source>
        <dbReference type="Proteomes" id="UP000773614"/>
    </source>
</evidence>
<dbReference type="OrthoDB" id="9800547at2"/>
<keyword evidence="3 6" id="KW-0479">Metal-binding</keyword>